<dbReference type="Proteomes" id="UP000050795">
    <property type="component" value="Unassembled WGS sequence"/>
</dbReference>
<evidence type="ECO:0000256" key="14">
    <source>
        <dbReference type="ARBA" id="ARBA00051243"/>
    </source>
</evidence>
<evidence type="ECO:0000256" key="13">
    <source>
        <dbReference type="ARBA" id="ARBA00023180"/>
    </source>
</evidence>
<dbReference type="InterPro" id="IPR050122">
    <property type="entry name" value="RTK"/>
</dbReference>
<feature type="chain" id="PRO_5041736169" description="receptor protein-tyrosine kinase" evidence="17">
    <location>
        <begin position="19"/>
        <end position="1701"/>
    </location>
</feature>
<dbReference type="GO" id="GO:0022008">
    <property type="term" value="P:neurogenesis"/>
    <property type="evidence" value="ECO:0007669"/>
    <property type="project" value="TreeGrafter"/>
</dbReference>
<dbReference type="SMART" id="SM00261">
    <property type="entry name" value="FU"/>
    <property type="match status" value="6"/>
</dbReference>
<evidence type="ECO:0000313" key="19">
    <source>
        <dbReference type="Proteomes" id="UP000050795"/>
    </source>
</evidence>
<dbReference type="InterPro" id="IPR020635">
    <property type="entry name" value="Tyr_kinase_cat_dom"/>
</dbReference>
<keyword evidence="5 16" id="KW-0812">Transmembrane</keyword>
<dbReference type="InterPro" id="IPR006212">
    <property type="entry name" value="Furin_repeat"/>
</dbReference>
<evidence type="ECO:0000256" key="10">
    <source>
        <dbReference type="ARBA" id="ARBA00023136"/>
    </source>
</evidence>
<proteinExistence type="predicted"/>
<dbReference type="PROSITE" id="PS50011">
    <property type="entry name" value="PROTEIN_KINASE_DOM"/>
    <property type="match status" value="1"/>
</dbReference>
<keyword evidence="6" id="KW-0547">Nucleotide-binding</keyword>
<dbReference type="Gene3D" id="1.10.510.10">
    <property type="entry name" value="Transferase(Phosphotransferase) domain 1"/>
    <property type="match status" value="1"/>
</dbReference>
<evidence type="ECO:0000313" key="20">
    <source>
        <dbReference type="WBParaSite" id="TREG1_6870.3"/>
    </source>
</evidence>
<dbReference type="PANTHER" id="PTHR24416:SF566">
    <property type="entry name" value="EPIDERMAL GROWTH FACTOR RECEPTOR"/>
    <property type="match status" value="1"/>
</dbReference>
<organism evidence="19 20">
    <name type="scientific">Trichobilharzia regenti</name>
    <name type="common">Nasal bird schistosome</name>
    <dbReference type="NCBI Taxonomy" id="157069"/>
    <lineage>
        <taxon>Eukaryota</taxon>
        <taxon>Metazoa</taxon>
        <taxon>Spiralia</taxon>
        <taxon>Lophotrochozoa</taxon>
        <taxon>Platyhelminthes</taxon>
        <taxon>Trematoda</taxon>
        <taxon>Digenea</taxon>
        <taxon>Strigeidida</taxon>
        <taxon>Schistosomatoidea</taxon>
        <taxon>Schistosomatidae</taxon>
        <taxon>Trichobilharzia</taxon>
    </lineage>
</organism>
<evidence type="ECO:0000256" key="12">
    <source>
        <dbReference type="ARBA" id="ARBA00023170"/>
    </source>
</evidence>
<reference evidence="19" key="1">
    <citation type="submission" date="2022-06" db="EMBL/GenBank/DDBJ databases">
        <authorList>
            <person name="Berger JAMES D."/>
            <person name="Berger JAMES D."/>
        </authorList>
    </citation>
    <scope>NUCLEOTIDE SEQUENCE [LARGE SCALE GENOMIC DNA]</scope>
</reference>
<feature type="region of interest" description="Disordered" evidence="15">
    <location>
        <begin position="1671"/>
        <end position="1701"/>
    </location>
</feature>
<accession>A0AA85K5S2</accession>
<evidence type="ECO:0000256" key="7">
    <source>
        <dbReference type="ARBA" id="ARBA00022777"/>
    </source>
</evidence>
<keyword evidence="8" id="KW-0067">ATP-binding</keyword>
<dbReference type="InterPro" id="IPR006211">
    <property type="entry name" value="Furin-like_Cys-rich_dom"/>
</dbReference>
<evidence type="ECO:0000256" key="3">
    <source>
        <dbReference type="ARBA" id="ARBA00022553"/>
    </source>
</evidence>
<dbReference type="Pfam" id="PF14843">
    <property type="entry name" value="GF_recep_IV"/>
    <property type="match status" value="1"/>
</dbReference>
<dbReference type="GO" id="GO:0009925">
    <property type="term" value="C:basal plasma membrane"/>
    <property type="evidence" value="ECO:0007669"/>
    <property type="project" value="TreeGrafter"/>
</dbReference>
<dbReference type="InterPro" id="IPR000494">
    <property type="entry name" value="Rcpt_L-dom"/>
</dbReference>
<dbReference type="Gene3D" id="3.30.200.20">
    <property type="entry name" value="Phosphorylase Kinase, domain 1"/>
    <property type="match status" value="2"/>
</dbReference>
<protein>
    <recommendedName>
        <fullName evidence="2">receptor protein-tyrosine kinase</fullName>
        <ecNumber evidence="2">2.7.10.1</ecNumber>
    </recommendedName>
</protein>
<dbReference type="GO" id="GO:0043066">
    <property type="term" value="P:negative regulation of apoptotic process"/>
    <property type="evidence" value="ECO:0007669"/>
    <property type="project" value="TreeGrafter"/>
</dbReference>
<keyword evidence="13" id="KW-0325">Glycoprotein</keyword>
<dbReference type="PRINTS" id="PR00109">
    <property type="entry name" value="TYRKINASE"/>
</dbReference>
<dbReference type="GO" id="GO:0008284">
    <property type="term" value="P:positive regulation of cell population proliferation"/>
    <property type="evidence" value="ECO:0007669"/>
    <property type="project" value="TreeGrafter"/>
</dbReference>
<dbReference type="SUPFAM" id="SSF57184">
    <property type="entry name" value="Growth factor receptor domain"/>
    <property type="match status" value="3"/>
</dbReference>
<feature type="transmembrane region" description="Helical" evidence="16">
    <location>
        <begin position="949"/>
        <end position="972"/>
    </location>
</feature>
<name>A0AA85K5S2_TRIRE</name>
<dbReference type="GO" id="GO:0038127">
    <property type="term" value="P:ERBB signaling pathway"/>
    <property type="evidence" value="ECO:0007669"/>
    <property type="project" value="UniProtKB-ARBA"/>
</dbReference>
<dbReference type="InterPro" id="IPR009030">
    <property type="entry name" value="Growth_fac_rcpt_cys_sf"/>
</dbReference>
<dbReference type="Pfam" id="PF07714">
    <property type="entry name" value="PK_Tyr_Ser-Thr"/>
    <property type="match status" value="1"/>
</dbReference>
<feature type="signal peptide" evidence="17">
    <location>
        <begin position="1"/>
        <end position="18"/>
    </location>
</feature>
<evidence type="ECO:0000256" key="2">
    <source>
        <dbReference type="ARBA" id="ARBA00011902"/>
    </source>
</evidence>
<feature type="compositionally biased region" description="Polar residues" evidence="15">
    <location>
        <begin position="1675"/>
        <end position="1701"/>
    </location>
</feature>
<dbReference type="InterPro" id="IPR008266">
    <property type="entry name" value="Tyr_kinase_AS"/>
</dbReference>
<sequence length="1701" mass="190358">MNFPVIILVLIFVVNCRSLKFTISEYPWIKACRVWERDCNKPNPKHIQLAYIKFLYGGCTHIIGNLVLCGLEKLVNGSDPDLSFLGKIEDVSGYVYIGRNNVKSISLPSLKVIRGEPGYPIMNTSAALVVNRNTLEILDLRSLTSIQRNHIVAFNNQFLCNFGFTIDWQQIFEDSRKQMFIPVRKAETISHAGCDIAIRKYTDDRTKHSCHGSCPVVNERGYCWGPEPEMCQKMLKCANNLDNYCLGGRTSNQPCLEECLGGCENHPSNCRACKHAINDGKCVSQCPPPLIVSREESRTIANPDFKYNFHDICVKNCPAPFLKSDSYCVIECDLNTQIPVNGTCKECPKSGCPEHCKEETIFPNTTLHVLQLSSLRKLKSCVHYTGILYISKESFQRSPQFPDPIEDVNELYNLLNLRSIVGYIYFDLSEVPEQLTNLTFLENLESVVLEVKNQSPGSVITIMNGENIELFGFKSLTNIGGYVYLRNLPKLCYISALTKMSHVITVDVQEEEICVKRGHVCHSECLPELGCWGAEANMCAHCCGLKAGDHCVSKCTDRPGFYEIPTPVNHTNLRQTEGGPVCRTLPLTKSQIAEMDEQSIASAVIPAKTCAACHPECAQTCYGPNANQCVGECKHYQHGDSCVPECPWNTYIEPETRYCSPCNESCSHILAAGQSRLCSGPGNFLGLGGCETCWTVIQDKNTNKYQCLPDDCPPKHYTESYQTQDFINKEKIMVSFQTPVKKGELGSMIRVCKPCHPFCDLCTANGTHASICHSCAHWWFKSECVAVCPPAETYSLPESDKSSENEESFKNDFITFSNNTQLSSTQLKEFMFLSSSTTISNTSAATADDQPQYKMSQPPAPAFLVKLKRSQRRCLLCHEQCIQGCSGPGPEDCVKCRNYQIVIDEENNKFICNSSCPEDRNHISHGMCLTAEQHARLSGQTARELRNRILIGVAVSVFVIIALVTIILVVCLKRKAEAEKVREQLRSVYTNLLEPDMKTQSVSREPNMGRLEMINQDDLACDFNAAPLGTGSFGAVYKGIWKVPKHALLRYNWNRGAQLDVAIKVILNDSTDCSVTSNPSSPFVFNNSSPEESKRASARANIEELLQEAKIMASVMHRHCLPLIGICLSSERHCLVSIFVELGSLDRYVKQHANELNSLTLLSWGEQIADGMSYLEMRGIIHRDLAARNVLVQTREHVQITDFGLAKMLERRDEDSVIVKAGRVPIRWLSIETLQYGIYSHKTDVWSYGVTLWEIFTFGKRPYEDVDTVDIKDHVIKGGRLTQPDICTLDVYMVLVKCWMEDYESRPTFIELMRTFNNFCKTPGRYLYIEGDQYALNYFHNANSGSVNFSTESHELQPMLSVRGVSDDGTTSSRNNSLHRHHTMLTDTNMNRPYSSGKLQRALSDQPSEKSDPYGVGQLNEPTETQLLLPTRSNNGTIGNHPTRSRRVGAGASTKGSDTNFSGLGRIWKKSNVNEKTNSDNMSPSKRPNAPLASREDSWLSDIPKSSGHPESFTSSEATTTGNNTTDMSGISPSNNPSRNVFNFGRQNLEGIQFNSHKNDNISRNFGTNNDAEYLLDPPPPPPTQQLGITDDYLQPKTNAASKISNTCDGGLTKQMNYTELGPPTFHDTPTTDEYLNPNMQQPEEYLSPILSGFGVTNPEYLMYPNSRQQECDQENISKQIRNTTSDSTYSSKNQNKTNQE</sequence>
<keyword evidence="11" id="KW-0829">Tyrosine-protein kinase</keyword>
<evidence type="ECO:0000256" key="6">
    <source>
        <dbReference type="ARBA" id="ARBA00022741"/>
    </source>
</evidence>
<evidence type="ECO:0000256" key="9">
    <source>
        <dbReference type="ARBA" id="ARBA00022989"/>
    </source>
</evidence>
<evidence type="ECO:0000256" key="17">
    <source>
        <dbReference type="SAM" id="SignalP"/>
    </source>
</evidence>
<comment type="catalytic activity">
    <reaction evidence="14">
        <text>L-tyrosyl-[protein] + ATP = O-phospho-L-tyrosyl-[protein] + ADP + H(+)</text>
        <dbReference type="Rhea" id="RHEA:10596"/>
        <dbReference type="Rhea" id="RHEA-COMP:10136"/>
        <dbReference type="Rhea" id="RHEA-COMP:20101"/>
        <dbReference type="ChEBI" id="CHEBI:15378"/>
        <dbReference type="ChEBI" id="CHEBI:30616"/>
        <dbReference type="ChEBI" id="CHEBI:46858"/>
        <dbReference type="ChEBI" id="CHEBI:61978"/>
        <dbReference type="ChEBI" id="CHEBI:456216"/>
        <dbReference type="EC" id="2.7.10.1"/>
    </reaction>
</comment>
<evidence type="ECO:0000256" key="8">
    <source>
        <dbReference type="ARBA" id="ARBA00022840"/>
    </source>
</evidence>
<evidence type="ECO:0000256" key="4">
    <source>
        <dbReference type="ARBA" id="ARBA00022679"/>
    </source>
</evidence>
<dbReference type="InterPro" id="IPR011009">
    <property type="entry name" value="Kinase-like_dom_sf"/>
</dbReference>
<dbReference type="CDD" id="cd00064">
    <property type="entry name" value="FU"/>
    <property type="match status" value="4"/>
</dbReference>
<dbReference type="InterPro" id="IPR000719">
    <property type="entry name" value="Prot_kinase_dom"/>
</dbReference>
<dbReference type="Gene3D" id="3.80.20.20">
    <property type="entry name" value="Receptor L-domain"/>
    <property type="match status" value="2"/>
</dbReference>
<keyword evidence="10 16" id="KW-0472">Membrane</keyword>
<feature type="compositionally biased region" description="Polar residues" evidence="15">
    <location>
        <begin position="1420"/>
        <end position="1442"/>
    </location>
</feature>
<keyword evidence="19" id="KW-1185">Reference proteome</keyword>
<dbReference type="InterPro" id="IPR001245">
    <property type="entry name" value="Ser-Thr/Tyr_kinase_cat_dom"/>
</dbReference>
<dbReference type="InterPro" id="IPR032778">
    <property type="entry name" value="GF_recep_IV"/>
</dbReference>
<dbReference type="GO" id="GO:0005524">
    <property type="term" value="F:ATP binding"/>
    <property type="evidence" value="ECO:0007669"/>
    <property type="project" value="UniProtKB-KW"/>
</dbReference>
<dbReference type="PROSITE" id="PS00109">
    <property type="entry name" value="PROTEIN_KINASE_TYR"/>
    <property type="match status" value="1"/>
</dbReference>
<evidence type="ECO:0000256" key="15">
    <source>
        <dbReference type="SAM" id="MobiDB-lite"/>
    </source>
</evidence>
<evidence type="ECO:0000256" key="1">
    <source>
        <dbReference type="ARBA" id="ARBA00004479"/>
    </source>
</evidence>
<dbReference type="WBParaSite" id="TREG1_6870.3">
    <property type="protein sequence ID" value="TREG1_6870.3"/>
    <property type="gene ID" value="TREG1_6870"/>
</dbReference>
<dbReference type="FunFam" id="1.10.510.10:FF:000027">
    <property type="entry name" value="Receptor protein-tyrosine kinase"/>
    <property type="match status" value="1"/>
</dbReference>
<keyword evidence="9 16" id="KW-1133">Transmembrane helix</keyword>
<evidence type="ECO:0000256" key="16">
    <source>
        <dbReference type="SAM" id="Phobius"/>
    </source>
</evidence>
<feature type="domain" description="Protein kinase" evidence="18">
    <location>
        <begin position="1022"/>
        <end position="1320"/>
    </location>
</feature>
<feature type="compositionally biased region" description="Polar residues" evidence="15">
    <location>
        <begin position="1474"/>
        <end position="1486"/>
    </location>
</feature>
<keyword evidence="7" id="KW-0418">Kinase</keyword>
<evidence type="ECO:0000256" key="11">
    <source>
        <dbReference type="ARBA" id="ARBA00023137"/>
    </source>
</evidence>
<keyword evidence="4" id="KW-0808">Transferase</keyword>
<reference evidence="20" key="2">
    <citation type="submission" date="2023-11" db="UniProtKB">
        <authorList>
            <consortium name="WormBaseParasite"/>
        </authorList>
    </citation>
    <scope>IDENTIFICATION</scope>
</reference>
<dbReference type="GO" id="GO:0043235">
    <property type="term" value="C:receptor complex"/>
    <property type="evidence" value="ECO:0007669"/>
    <property type="project" value="TreeGrafter"/>
</dbReference>
<dbReference type="PANTHER" id="PTHR24416">
    <property type="entry name" value="TYROSINE-PROTEIN KINASE RECEPTOR"/>
    <property type="match status" value="1"/>
</dbReference>
<feature type="compositionally biased region" description="Polar residues" evidence="15">
    <location>
        <begin position="1512"/>
        <end position="1540"/>
    </location>
</feature>
<keyword evidence="17" id="KW-0732">Signal</keyword>
<evidence type="ECO:0000256" key="5">
    <source>
        <dbReference type="ARBA" id="ARBA00022692"/>
    </source>
</evidence>
<dbReference type="Pfam" id="PF00757">
    <property type="entry name" value="Furin-like"/>
    <property type="match status" value="1"/>
</dbReference>
<dbReference type="InterPro" id="IPR036941">
    <property type="entry name" value="Rcpt_L-dom_sf"/>
</dbReference>
<keyword evidence="12" id="KW-0675">Receptor</keyword>
<dbReference type="Gene3D" id="2.10.220.10">
    <property type="entry name" value="Hormone Receptor, Insulin-like Growth Factor Receptor 1, Chain A, domain 2"/>
    <property type="match status" value="4"/>
</dbReference>
<feature type="region of interest" description="Disordered" evidence="15">
    <location>
        <begin position="1364"/>
        <end position="1540"/>
    </location>
</feature>
<dbReference type="SUPFAM" id="SSF56112">
    <property type="entry name" value="Protein kinase-like (PK-like)"/>
    <property type="match status" value="1"/>
</dbReference>
<evidence type="ECO:0000259" key="18">
    <source>
        <dbReference type="PROSITE" id="PS50011"/>
    </source>
</evidence>
<keyword evidence="3" id="KW-0597">Phosphoprotein</keyword>
<dbReference type="Pfam" id="PF01030">
    <property type="entry name" value="Recep_L_domain"/>
    <property type="match status" value="2"/>
</dbReference>
<dbReference type="SUPFAM" id="SSF52058">
    <property type="entry name" value="L domain-like"/>
    <property type="match status" value="2"/>
</dbReference>
<dbReference type="EC" id="2.7.10.1" evidence="2"/>
<feature type="compositionally biased region" description="Polar residues" evidence="15">
    <location>
        <begin position="1385"/>
        <end position="1406"/>
    </location>
</feature>
<comment type="subcellular location">
    <subcellularLocation>
        <location evidence="1">Membrane</location>
        <topology evidence="1">Single-pass type I membrane protein</topology>
    </subcellularLocation>
</comment>
<dbReference type="GO" id="GO:0004714">
    <property type="term" value="F:transmembrane receptor protein tyrosine kinase activity"/>
    <property type="evidence" value="ECO:0007669"/>
    <property type="project" value="UniProtKB-EC"/>
</dbReference>
<dbReference type="SMART" id="SM00219">
    <property type="entry name" value="TyrKc"/>
    <property type="match status" value="1"/>
</dbReference>